<name>A0ABU8XV79_9PROT</name>
<dbReference type="EMBL" id="JBBLZC010000019">
    <property type="protein sequence ID" value="MEK0084844.1"/>
    <property type="molecule type" value="Genomic_DNA"/>
</dbReference>
<evidence type="ECO:0000313" key="2">
    <source>
        <dbReference type="EMBL" id="MEK0084844.1"/>
    </source>
</evidence>
<organism evidence="2 3">
    <name type="scientific">Benzoatithermus flavus</name>
    <dbReference type="NCBI Taxonomy" id="3108223"/>
    <lineage>
        <taxon>Bacteria</taxon>
        <taxon>Pseudomonadati</taxon>
        <taxon>Pseudomonadota</taxon>
        <taxon>Alphaproteobacteria</taxon>
        <taxon>Geminicoccales</taxon>
        <taxon>Geminicoccaceae</taxon>
        <taxon>Benzoatithermus</taxon>
    </lineage>
</organism>
<sequence>MSPQMSPEMGGSDIRSGGITSSREIRGSPEALEPGAIRHVLRVAQGIHAAHEGTMMAEPARKIAADMLASDDRPVFVGTKPSLHAEPGLDELLQDPIMMMLWRRDGLEPDRARMTVRDLQMLVRRAANDPGREA</sequence>
<evidence type="ECO:0000256" key="1">
    <source>
        <dbReference type="SAM" id="MobiDB-lite"/>
    </source>
</evidence>
<feature type="region of interest" description="Disordered" evidence="1">
    <location>
        <begin position="1"/>
        <end position="34"/>
    </location>
</feature>
<keyword evidence="3" id="KW-1185">Reference proteome</keyword>
<comment type="caution">
    <text evidence="2">The sequence shown here is derived from an EMBL/GenBank/DDBJ whole genome shotgun (WGS) entry which is preliminary data.</text>
</comment>
<proteinExistence type="predicted"/>
<dbReference type="Proteomes" id="UP001375743">
    <property type="component" value="Unassembled WGS sequence"/>
</dbReference>
<accession>A0ABU8XV79</accession>
<reference evidence="2 3" key="1">
    <citation type="submission" date="2024-01" db="EMBL/GenBank/DDBJ databases">
        <title>Multi-omics insights into the function and evolution of sodium benzoate biodegradation pathways in Benzoatithermus flavus gen. nov., sp. nov. from hot spring.</title>
        <authorList>
            <person name="Hu C.-J."/>
            <person name="Li W.-J."/>
        </authorList>
    </citation>
    <scope>NUCLEOTIDE SEQUENCE [LARGE SCALE GENOMIC DNA]</scope>
    <source>
        <strain evidence="2 3">SYSU G07066</strain>
    </source>
</reference>
<gene>
    <name evidence="2" type="ORF">U1T56_16960</name>
</gene>
<protein>
    <submittedName>
        <fullName evidence="2">Uncharacterized protein</fullName>
    </submittedName>
</protein>
<dbReference type="RefSeq" id="WP_418160694.1">
    <property type="nucleotide sequence ID" value="NZ_JBBLZC010000019.1"/>
</dbReference>
<evidence type="ECO:0000313" key="3">
    <source>
        <dbReference type="Proteomes" id="UP001375743"/>
    </source>
</evidence>